<feature type="region of interest" description="Disordered" evidence="1">
    <location>
        <begin position="26"/>
        <end position="45"/>
    </location>
</feature>
<gene>
    <name evidence="2" type="ORF">GYMLUDRAFT_45876</name>
</gene>
<dbReference type="OrthoDB" id="2989516at2759"/>
<feature type="compositionally biased region" description="Basic and acidic residues" evidence="1">
    <location>
        <begin position="195"/>
        <end position="205"/>
    </location>
</feature>
<feature type="region of interest" description="Disordered" evidence="1">
    <location>
        <begin position="321"/>
        <end position="351"/>
    </location>
</feature>
<dbReference type="AlphaFoldDB" id="A0A0D0C5D3"/>
<feature type="region of interest" description="Disordered" evidence="1">
    <location>
        <begin position="57"/>
        <end position="209"/>
    </location>
</feature>
<accession>A0A0D0C5D3</accession>
<organism evidence="2 3">
    <name type="scientific">Collybiopsis luxurians FD-317 M1</name>
    <dbReference type="NCBI Taxonomy" id="944289"/>
    <lineage>
        <taxon>Eukaryota</taxon>
        <taxon>Fungi</taxon>
        <taxon>Dikarya</taxon>
        <taxon>Basidiomycota</taxon>
        <taxon>Agaricomycotina</taxon>
        <taxon>Agaricomycetes</taxon>
        <taxon>Agaricomycetidae</taxon>
        <taxon>Agaricales</taxon>
        <taxon>Marasmiineae</taxon>
        <taxon>Omphalotaceae</taxon>
        <taxon>Collybiopsis</taxon>
        <taxon>Collybiopsis luxurians</taxon>
    </lineage>
</organism>
<name>A0A0D0C5D3_9AGAR</name>
<evidence type="ECO:0000313" key="2">
    <source>
        <dbReference type="EMBL" id="KIK57709.1"/>
    </source>
</evidence>
<sequence>MQSRYTNLETATESGVLYLVPNENGKGKRVIRKPHPPPTSIPMDENFDAYTLETREPVTEAETVQGRPTSWAPTSPPLDEDFDAWTYTNTAGPVTGTGTLYEEEYHADSEDAEDERDGELVAGDERSESRRRRNRPLRRRKRLGRSGPLTVSASRDSDNEGPPNGYEATTARHHNGVRAQYDDGAGPSHHYPPAENHRPPQEATERSLSMIPSSSKIVANGHPDTGQGHYKSQARSIMISGNGKHKSGTRNRKRNDHTRQTVSRRGPVAHDFEVVNSRVLEEGPERTVTISTWRERVANEARRSEVEMSVYYLNADDYVMDPEPEHEREPFRASLNSLTRPKKEKGKQDLFQARILQK</sequence>
<evidence type="ECO:0000256" key="1">
    <source>
        <dbReference type="SAM" id="MobiDB-lite"/>
    </source>
</evidence>
<dbReference type="HOGENOM" id="CLU_774003_0_0_1"/>
<feature type="compositionally biased region" description="Basic residues" evidence="1">
    <location>
        <begin position="129"/>
        <end position="144"/>
    </location>
</feature>
<protein>
    <submittedName>
        <fullName evidence="2">Uncharacterized protein</fullName>
    </submittedName>
</protein>
<feature type="region of interest" description="Disordered" evidence="1">
    <location>
        <begin position="240"/>
        <end position="266"/>
    </location>
</feature>
<reference evidence="2 3" key="1">
    <citation type="submission" date="2014-04" db="EMBL/GenBank/DDBJ databases">
        <title>Evolutionary Origins and Diversification of the Mycorrhizal Mutualists.</title>
        <authorList>
            <consortium name="DOE Joint Genome Institute"/>
            <consortium name="Mycorrhizal Genomics Consortium"/>
            <person name="Kohler A."/>
            <person name="Kuo A."/>
            <person name="Nagy L.G."/>
            <person name="Floudas D."/>
            <person name="Copeland A."/>
            <person name="Barry K.W."/>
            <person name="Cichocki N."/>
            <person name="Veneault-Fourrey C."/>
            <person name="LaButti K."/>
            <person name="Lindquist E.A."/>
            <person name="Lipzen A."/>
            <person name="Lundell T."/>
            <person name="Morin E."/>
            <person name="Murat C."/>
            <person name="Riley R."/>
            <person name="Ohm R."/>
            <person name="Sun H."/>
            <person name="Tunlid A."/>
            <person name="Henrissat B."/>
            <person name="Grigoriev I.V."/>
            <person name="Hibbett D.S."/>
            <person name="Martin F."/>
        </authorList>
    </citation>
    <scope>NUCLEOTIDE SEQUENCE [LARGE SCALE GENOMIC DNA]</scope>
    <source>
        <strain evidence="2 3">FD-317 M1</strain>
    </source>
</reference>
<feature type="compositionally biased region" description="Basic residues" evidence="1">
    <location>
        <begin position="243"/>
        <end position="256"/>
    </location>
</feature>
<dbReference type="EMBL" id="KN834789">
    <property type="protein sequence ID" value="KIK57709.1"/>
    <property type="molecule type" value="Genomic_DNA"/>
</dbReference>
<proteinExistence type="predicted"/>
<dbReference type="Proteomes" id="UP000053593">
    <property type="component" value="Unassembled WGS sequence"/>
</dbReference>
<feature type="compositionally biased region" description="Polar residues" evidence="1">
    <location>
        <begin position="86"/>
        <end position="98"/>
    </location>
</feature>
<evidence type="ECO:0000313" key="3">
    <source>
        <dbReference type="Proteomes" id="UP000053593"/>
    </source>
</evidence>
<keyword evidence="3" id="KW-1185">Reference proteome</keyword>